<dbReference type="PRINTS" id="PR00036">
    <property type="entry name" value="HTHLACI"/>
</dbReference>
<dbReference type="InterPro" id="IPR000843">
    <property type="entry name" value="HTH_LacI"/>
</dbReference>
<keyword evidence="4" id="KW-0804">Transcription</keyword>
<evidence type="ECO:0000313" key="7">
    <source>
        <dbReference type="Proteomes" id="UP000198922"/>
    </source>
</evidence>
<evidence type="ECO:0000256" key="1">
    <source>
        <dbReference type="ARBA" id="ARBA00022491"/>
    </source>
</evidence>
<feature type="domain" description="HTH lacI-type" evidence="5">
    <location>
        <begin position="8"/>
        <end position="62"/>
    </location>
</feature>
<protein>
    <submittedName>
        <fullName evidence="6">Transcriptional regulator, LacI family</fullName>
    </submittedName>
</protein>
<keyword evidence="7" id="KW-1185">Reference proteome</keyword>
<dbReference type="Pfam" id="PF13377">
    <property type="entry name" value="Peripla_BP_3"/>
    <property type="match status" value="1"/>
</dbReference>
<dbReference type="PANTHER" id="PTHR30146:SF151">
    <property type="entry name" value="HTH-TYPE TRANSCRIPTIONAL REPRESSOR CYTR"/>
    <property type="match status" value="1"/>
</dbReference>
<dbReference type="CDD" id="cd06285">
    <property type="entry name" value="PBP1_LacI-like"/>
    <property type="match status" value="1"/>
</dbReference>
<evidence type="ECO:0000256" key="4">
    <source>
        <dbReference type="ARBA" id="ARBA00023163"/>
    </source>
</evidence>
<dbReference type="RefSeq" id="WP_165612541.1">
    <property type="nucleotide sequence ID" value="NZ_FNAT01000002.1"/>
</dbReference>
<evidence type="ECO:0000256" key="2">
    <source>
        <dbReference type="ARBA" id="ARBA00023015"/>
    </source>
</evidence>
<evidence type="ECO:0000259" key="5">
    <source>
        <dbReference type="PROSITE" id="PS50932"/>
    </source>
</evidence>
<keyword evidence="1" id="KW-0678">Repressor</keyword>
<dbReference type="InterPro" id="IPR028082">
    <property type="entry name" value="Peripla_BP_I"/>
</dbReference>
<evidence type="ECO:0000256" key="3">
    <source>
        <dbReference type="ARBA" id="ARBA00023125"/>
    </source>
</evidence>
<keyword evidence="2" id="KW-0805">Transcription regulation</keyword>
<dbReference type="SMART" id="SM00354">
    <property type="entry name" value="HTH_LACI"/>
    <property type="match status" value="1"/>
</dbReference>
<dbReference type="PANTHER" id="PTHR30146">
    <property type="entry name" value="LACI-RELATED TRANSCRIPTIONAL REPRESSOR"/>
    <property type="match status" value="1"/>
</dbReference>
<dbReference type="GO" id="GO:0000976">
    <property type="term" value="F:transcription cis-regulatory region binding"/>
    <property type="evidence" value="ECO:0007669"/>
    <property type="project" value="TreeGrafter"/>
</dbReference>
<sequence length="344" mass="37546">MTETHKRPTVRDVARAAGVSVATVSRALSRPDEVKKSTRDHILAVVRETGYTTNQMAVDFRTGRSRTLMVLVSDISNPFYAEFFKGIEVHARGRGYTLLIGDTSENADTELVYSGMLGSNKADGVLLNTSEMPQGMIAQTQEQDGTGKPVVACTTIREARVPTVRIDNDLGGAIAATHLLEQGHRNLLQVCGPLQHDAIHRRFRGFDQVLETAGLGRARTIRSDGNLSIDYGRRAANEIAQMPDRPTGVFVHNDEAAIGLLHEFSRLGISVPGEISVVGYDDLSFASTTTPGLTTVRHSRRKWGSMACDRLIDLIEGTNTAVDEQVIQPVLITRESTARPRSPD</sequence>
<dbReference type="PROSITE" id="PS00356">
    <property type="entry name" value="HTH_LACI_1"/>
    <property type="match status" value="1"/>
</dbReference>
<evidence type="ECO:0000313" key="6">
    <source>
        <dbReference type="EMBL" id="SDE37098.1"/>
    </source>
</evidence>
<dbReference type="STRING" id="521013.SAMN04488567_1449"/>
<dbReference type="AlphaFoldDB" id="A0A1G7CCN7"/>
<dbReference type="Pfam" id="PF00356">
    <property type="entry name" value="LacI"/>
    <property type="match status" value="1"/>
</dbReference>
<dbReference type="Gene3D" id="3.40.50.2300">
    <property type="match status" value="2"/>
</dbReference>
<accession>A0A1G7CCN7</accession>
<gene>
    <name evidence="6" type="ORF">SAMN04488567_1449</name>
</gene>
<dbReference type="InterPro" id="IPR010982">
    <property type="entry name" value="Lambda_DNA-bd_dom_sf"/>
</dbReference>
<keyword evidence="3" id="KW-0238">DNA-binding</keyword>
<dbReference type="GO" id="GO:0003700">
    <property type="term" value="F:DNA-binding transcription factor activity"/>
    <property type="evidence" value="ECO:0007669"/>
    <property type="project" value="TreeGrafter"/>
</dbReference>
<organism evidence="6 7">
    <name type="scientific">Limimaricola pyoseonensis</name>
    <dbReference type="NCBI Taxonomy" id="521013"/>
    <lineage>
        <taxon>Bacteria</taxon>
        <taxon>Pseudomonadati</taxon>
        <taxon>Pseudomonadota</taxon>
        <taxon>Alphaproteobacteria</taxon>
        <taxon>Rhodobacterales</taxon>
        <taxon>Paracoccaceae</taxon>
        <taxon>Limimaricola</taxon>
    </lineage>
</organism>
<dbReference type="EMBL" id="FNAT01000002">
    <property type="protein sequence ID" value="SDE37098.1"/>
    <property type="molecule type" value="Genomic_DNA"/>
</dbReference>
<dbReference type="SUPFAM" id="SSF47413">
    <property type="entry name" value="lambda repressor-like DNA-binding domains"/>
    <property type="match status" value="1"/>
</dbReference>
<dbReference type="PROSITE" id="PS50932">
    <property type="entry name" value="HTH_LACI_2"/>
    <property type="match status" value="1"/>
</dbReference>
<proteinExistence type="predicted"/>
<reference evidence="7" key="1">
    <citation type="submission" date="2016-10" db="EMBL/GenBank/DDBJ databases">
        <authorList>
            <person name="Varghese N."/>
            <person name="Submissions S."/>
        </authorList>
    </citation>
    <scope>NUCLEOTIDE SEQUENCE [LARGE SCALE GENOMIC DNA]</scope>
    <source>
        <strain evidence="7">DSM 21424</strain>
    </source>
</reference>
<name>A0A1G7CCN7_9RHOB</name>
<dbReference type="SUPFAM" id="SSF53822">
    <property type="entry name" value="Periplasmic binding protein-like I"/>
    <property type="match status" value="1"/>
</dbReference>
<dbReference type="Proteomes" id="UP000198922">
    <property type="component" value="Unassembled WGS sequence"/>
</dbReference>
<dbReference type="Gene3D" id="1.10.260.40">
    <property type="entry name" value="lambda repressor-like DNA-binding domains"/>
    <property type="match status" value="1"/>
</dbReference>
<dbReference type="InterPro" id="IPR046335">
    <property type="entry name" value="LacI/GalR-like_sensor"/>
</dbReference>
<dbReference type="CDD" id="cd01392">
    <property type="entry name" value="HTH_LacI"/>
    <property type="match status" value="1"/>
</dbReference>